<name>A0A836LJU0_9TRYP</name>
<feature type="signal peptide" evidence="6">
    <location>
        <begin position="1"/>
        <end position="36"/>
    </location>
</feature>
<organism evidence="7 8">
    <name type="scientific">Porcisia hertigi</name>
    <dbReference type="NCBI Taxonomy" id="2761500"/>
    <lineage>
        <taxon>Eukaryota</taxon>
        <taxon>Discoba</taxon>
        <taxon>Euglenozoa</taxon>
        <taxon>Kinetoplastea</taxon>
        <taxon>Metakinetoplastina</taxon>
        <taxon>Trypanosomatida</taxon>
        <taxon>Trypanosomatidae</taxon>
        <taxon>Leishmaniinae</taxon>
        <taxon>Porcisia</taxon>
    </lineage>
</organism>
<evidence type="ECO:0000313" key="7">
    <source>
        <dbReference type="EMBL" id="KAG5510875.1"/>
    </source>
</evidence>
<dbReference type="GeneID" id="94292403"/>
<dbReference type="GO" id="GO:0005794">
    <property type="term" value="C:Golgi apparatus"/>
    <property type="evidence" value="ECO:0007669"/>
    <property type="project" value="TreeGrafter"/>
</dbReference>
<gene>
    <name evidence="7" type="ORF">JKF63_06376</name>
</gene>
<feature type="chain" id="PRO_5032671017" evidence="6">
    <location>
        <begin position="37"/>
        <end position="350"/>
    </location>
</feature>
<evidence type="ECO:0000256" key="4">
    <source>
        <dbReference type="ARBA" id="ARBA00023136"/>
    </source>
</evidence>
<evidence type="ECO:0000256" key="5">
    <source>
        <dbReference type="SAM" id="Phobius"/>
    </source>
</evidence>
<protein>
    <submittedName>
        <fullName evidence="7">Uncharacterized protein</fullName>
    </submittedName>
</protein>
<reference evidence="7 8" key="1">
    <citation type="submission" date="2021-02" db="EMBL/GenBank/DDBJ databases">
        <title>Porcisia hertigi Genome sequencing and assembly.</title>
        <authorList>
            <person name="Almutairi H."/>
            <person name="Gatherer D."/>
        </authorList>
    </citation>
    <scope>NUCLEOTIDE SEQUENCE [LARGE SCALE GENOMIC DNA]</scope>
    <source>
        <strain evidence="7 8">C119</strain>
    </source>
</reference>
<dbReference type="EMBL" id="JAFJZO010000007">
    <property type="protein sequence ID" value="KAG5510875.1"/>
    <property type="molecule type" value="Genomic_DNA"/>
</dbReference>
<sequence length="350" mass="37270">MWLPSSVARAARNTPVSAGLLLFMCLILLLSTSNDATCIDIAPYDFYPWRFMTYPFAMTTEQPWRIALGIAVIFTGTSAEAATSSSEYATFIIVTTIATGLIVLLIDLLMHTLLGLVGLDDGSNSNLRGYTGVWPVAEAIAFSLCRARGVSAFIGPRLRGGQLTLQQLPLAIVWLALSWDVASLVIGHSLEDYNEHTEGCRVMVASIALLVSWLYERGLAGAANNAHSLEIFMYPSAVKSGLRWVSGRLQRRLQASPLRFLLASEGGASSAAAGMPMPLFSRTVASTALPSSSATTSVSKTTALLPGTTAEDAERYRLIAREALAHRLGQQATLPATAAAEAGESDAKTA</sequence>
<keyword evidence="6" id="KW-0732">Signal</keyword>
<evidence type="ECO:0000313" key="8">
    <source>
        <dbReference type="Proteomes" id="UP000674318"/>
    </source>
</evidence>
<keyword evidence="2 5" id="KW-0812">Transmembrane</keyword>
<evidence type="ECO:0000256" key="2">
    <source>
        <dbReference type="ARBA" id="ARBA00022692"/>
    </source>
</evidence>
<feature type="transmembrane region" description="Helical" evidence="5">
    <location>
        <begin position="88"/>
        <end position="109"/>
    </location>
</feature>
<dbReference type="InterPro" id="IPR013861">
    <property type="entry name" value="TMEM115/Pdh1/Rbl19"/>
</dbReference>
<evidence type="ECO:0000256" key="1">
    <source>
        <dbReference type="ARBA" id="ARBA00004141"/>
    </source>
</evidence>
<dbReference type="RefSeq" id="XP_067759347.1">
    <property type="nucleotide sequence ID" value="XM_067902326.1"/>
</dbReference>
<dbReference type="GO" id="GO:0006890">
    <property type="term" value="P:retrograde vesicle-mediated transport, Golgi to endoplasmic reticulum"/>
    <property type="evidence" value="ECO:0007669"/>
    <property type="project" value="InterPro"/>
</dbReference>
<dbReference type="AlphaFoldDB" id="A0A836LJU0"/>
<evidence type="ECO:0000256" key="3">
    <source>
        <dbReference type="ARBA" id="ARBA00022989"/>
    </source>
</evidence>
<evidence type="ECO:0000256" key="6">
    <source>
        <dbReference type="SAM" id="SignalP"/>
    </source>
</evidence>
<dbReference type="PANTHER" id="PTHR13377">
    <property type="entry name" value="PLACENTAL PROTEIN 6"/>
    <property type="match status" value="1"/>
</dbReference>
<dbReference type="OrthoDB" id="265298at2759"/>
<keyword evidence="3 5" id="KW-1133">Transmembrane helix</keyword>
<comment type="caution">
    <text evidence="7">The sequence shown here is derived from an EMBL/GenBank/DDBJ whole genome shotgun (WGS) entry which is preliminary data.</text>
</comment>
<dbReference type="Proteomes" id="UP000674318">
    <property type="component" value="Unassembled WGS sequence"/>
</dbReference>
<dbReference type="GO" id="GO:0016020">
    <property type="term" value="C:membrane"/>
    <property type="evidence" value="ECO:0007669"/>
    <property type="project" value="UniProtKB-SubCell"/>
</dbReference>
<dbReference type="KEGG" id="phet:94292403"/>
<accession>A0A836LJU0</accession>
<dbReference type="PANTHER" id="PTHR13377:SF3">
    <property type="entry name" value="TRANSMEMBRANE PROTEIN 115"/>
    <property type="match status" value="1"/>
</dbReference>
<keyword evidence="4 5" id="KW-0472">Membrane</keyword>
<comment type="subcellular location">
    <subcellularLocation>
        <location evidence="1">Membrane</location>
        <topology evidence="1">Multi-pass membrane protein</topology>
    </subcellularLocation>
</comment>
<keyword evidence="8" id="KW-1185">Reference proteome</keyword>
<proteinExistence type="predicted"/>